<feature type="chain" id="PRO_5045637670" description="Peptidase S9 prolyl oligopeptidase catalytic domain-containing protein" evidence="2">
    <location>
        <begin position="21"/>
        <end position="348"/>
    </location>
</feature>
<dbReference type="SUPFAM" id="SSF53474">
    <property type="entry name" value="alpha/beta-Hydrolases"/>
    <property type="match status" value="1"/>
</dbReference>
<accession>A0ABQ3BAH0</accession>
<comment type="caution">
    <text evidence="4">The sequence shown here is derived from an EMBL/GenBank/DDBJ whole genome shotgun (WGS) entry which is preliminary data.</text>
</comment>
<keyword evidence="1" id="KW-0378">Hydrolase</keyword>
<keyword evidence="2" id="KW-0732">Signal</keyword>
<protein>
    <recommendedName>
        <fullName evidence="3">Peptidase S9 prolyl oligopeptidase catalytic domain-containing protein</fullName>
    </recommendedName>
</protein>
<gene>
    <name evidence="4" type="ORF">GCM10011613_36410</name>
</gene>
<name>A0ABQ3BAH0_9GAMM</name>
<dbReference type="Gene3D" id="3.40.50.1820">
    <property type="entry name" value="alpha/beta hydrolase"/>
    <property type="match status" value="1"/>
</dbReference>
<dbReference type="RefSeq" id="WP_189421295.1">
    <property type="nucleotide sequence ID" value="NZ_BMYZ01000005.1"/>
</dbReference>
<keyword evidence="5" id="KW-1185">Reference proteome</keyword>
<dbReference type="EMBL" id="BMYZ01000005">
    <property type="protein sequence ID" value="GGY88085.1"/>
    <property type="molecule type" value="Genomic_DNA"/>
</dbReference>
<dbReference type="PANTHER" id="PTHR42776">
    <property type="entry name" value="SERINE PEPTIDASE S9 FAMILY MEMBER"/>
    <property type="match status" value="1"/>
</dbReference>
<organism evidence="4 5">
    <name type="scientific">Cellvibrio zantedeschiae</name>
    <dbReference type="NCBI Taxonomy" id="1237077"/>
    <lineage>
        <taxon>Bacteria</taxon>
        <taxon>Pseudomonadati</taxon>
        <taxon>Pseudomonadota</taxon>
        <taxon>Gammaproteobacteria</taxon>
        <taxon>Cellvibrionales</taxon>
        <taxon>Cellvibrionaceae</taxon>
        <taxon>Cellvibrio</taxon>
    </lineage>
</organism>
<evidence type="ECO:0000259" key="3">
    <source>
        <dbReference type="Pfam" id="PF00326"/>
    </source>
</evidence>
<dbReference type="PANTHER" id="PTHR42776:SF27">
    <property type="entry name" value="DIPEPTIDYL PEPTIDASE FAMILY MEMBER 6"/>
    <property type="match status" value="1"/>
</dbReference>
<dbReference type="Proteomes" id="UP000619761">
    <property type="component" value="Unassembled WGS sequence"/>
</dbReference>
<proteinExistence type="predicted"/>
<feature type="domain" description="Peptidase S9 prolyl oligopeptidase catalytic" evidence="3">
    <location>
        <begin position="143"/>
        <end position="344"/>
    </location>
</feature>
<sequence>MKKLLTFCLACYCFALPASAIELTDKNFLNVNSCFSGPFASFDSWRAFLAQHKPGAAERMAKPENKQVEEGLRKMFEHYQSAVVCENFDYLVDGILVRGFYVAPKPVATQDKASAKQPKLPLLIFNRGGNGDFGASVFGYIMMNFFPMAEQGFVVIGSQYRGFIKGIPNSGEDEFGGKDLSDVLKLVELAGAFPQVDSKKIGMYGFSRGSMMTYMAAKQSPKISAIAVAGGVVDLAAELKFRAEMENVYKDRIPNYAIQKEQALAERSALLWADKIPKSTHILLLHGGNDERVDVANAKAMDKKLTELKHPHKLVIYEGDNHSIGNHRKEMQDELVAWFKDNLTNKKP</sequence>
<dbReference type="Pfam" id="PF00326">
    <property type="entry name" value="Peptidase_S9"/>
    <property type="match status" value="1"/>
</dbReference>
<dbReference type="InterPro" id="IPR029058">
    <property type="entry name" value="AB_hydrolase_fold"/>
</dbReference>
<evidence type="ECO:0000313" key="5">
    <source>
        <dbReference type="Proteomes" id="UP000619761"/>
    </source>
</evidence>
<reference evidence="5" key="1">
    <citation type="journal article" date="2019" name="Int. J. Syst. Evol. Microbiol.">
        <title>The Global Catalogue of Microorganisms (GCM) 10K type strain sequencing project: providing services to taxonomists for standard genome sequencing and annotation.</title>
        <authorList>
            <consortium name="The Broad Institute Genomics Platform"/>
            <consortium name="The Broad Institute Genome Sequencing Center for Infectious Disease"/>
            <person name="Wu L."/>
            <person name="Ma J."/>
        </authorList>
    </citation>
    <scope>NUCLEOTIDE SEQUENCE [LARGE SCALE GENOMIC DNA]</scope>
    <source>
        <strain evidence="5">KCTC 32239</strain>
    </source>
</reference>
<evidence type="ECO:0000256" key="2">
    <source>
        <dbReference type="SAM" id="SignalP"/>
    </source>
</evidence>
<dbReference type="InterPro" id="IPR001375">
    <property type="entry name" value="Peptidase_S9_cat"/>
</dbReference>
<evidence type="ECO:0000313" key="4">
    <source>
        <dbReference type="EMBL" id="GGY88085.1"/>
    </source>
</evidence>
<evidence type="ECO:0000256" key="1">
    <source>
        <dbReference type="ARBA" id="ARBA00022801"/>
    </source>
</evidence>
<feature type="signal peptide" evidence="2">
    <location>
        <begin position="1"/>
        <end position="20"/>
    </location>
</feature>